<dbReference type="SUPFAM" id="SSF53756">
    <property type="entry name" value="UDP-Glycosyltransferase/glycogen phosphorylase"/>
    <property type="match status" value="1"/>
</dbReference>
<gene>
    <name evidence="3" type="ORF">CLV38_10481</name>
</gene>
<dbReference type="InterPro" id="IPR001296">
    <property type="entry name" value="Glyco_trans_1"/>
</dbReference>
<dbReference type="PANTHER" id="PTHR12526:SF638">
    <property type="entry name" value="SPORE COAT PROTEIN SA"/>
    <property type="match status" value="1"/>
</dbReference>
<dbReference type="GO" id="GO:0016757">
    <property type="term" value="F:glycosyltransferase activity"/>
    <property type="evidence" value="ECO:0007669"/>
    <property type="project" value="InterPro"/>
</dbReference>
<dbReference type="EMBL" id="PVTO01000004">
    <property type="protein sequence ID" value="PRY83475.1"/>
    <property type="molecule type" value="Genomic_DNA"/>
</dbReference>
<keyword evidence="4" id="KW-1185">Reference proteome</keyword>
<evidence type="ECO:0008006" key="5">
    <source>
        <dbReference type="Google" id="ProtNLM"/>
    </source>
</evidence>
<accession>A0A2T0W9S8</accession>
<sequence length="361" mass="40348">MKVAHINAGNEFGGGLVHIISLLTALQETGTEAELIVLEEGPVAKAAREKGLSVTVFEQSSRYDLSVLKQVKAYIQSNQFDLVHTHGPRANMLVNLLRPFLKVKWVVTVHSNPLLDFENQGLKGRLFEKINTKSLIKADGVIAVSNEIKMIVCELGGRASQIATIHNGITFSEPLSSVSHEEIFTIIAVGRLHRIKQFDLLLDALTEMGTTNWQLMLCGEGEEEGRLRRLAEELHCSPHIHFEGWLPAERLKEVIAQADIMVHPSKSESFPLVLLEAAEQEVPVIATDVGDVRELITDYELGWLIESADKQELVRALNEAYSEWIEGKLPIKGKQLREHALAYSLTAQAEKVTSFYNRIRY</sequence>
<dbReference type="CDD" id="cd03801">
    <property type="entry name" value="GT4_PimA-like"/>
    <property type="match status" value="1"/>
</dbReference>
<evidence type="ECO:0000259" key="1">
    <source>
        <dbReference type="Pfam" id="PF00534"/>
    </source>
</evidence>
<dbReference type="AlphaFoldDB" id="A0A2T0W9S8"/>
<proteinExistence type="predicted"/>
<feature type="domain" description="Glycosyltransferase subfamily 4-like N-terminal" evidence="2">
    <location>
        <begin position="13"/>
        <end position="169"/>
    </location>
</feature>
<evidence type="ECO:0000313" key="4">
    <source>
        <dbReference type="Proteomes" id="UP000238205"/>
    </source>
</evidence>
<name>A0A2T0W9S8_9LACT</name>
<dbReference type="PANTHER" id="PTHR12526">
    <property type="entry name" value="GLYCOSYLTRANSFERASE"/>
    <property type="match status" value="1"/>
</dbReference>
<dbReference type="Pfam" id="PF00534">
    <property type="entry name" value="Glycos_transf_1"/>
    <property type="match status" value="1"/>
</dbReference>
<protein>
    <recommendedName>
        <fullName evidence="5">Glycosyltransferase involved in cell wall biosynthesis</fullName>
    </recommendedName>
</protein>
<dbReference type="OrthoDB" id="9804196at2"/>
<dbReference type="Pfam" id="PF13439">
    <property type="entry name" value="Glyco_transf_4"/>
    <property type="match status" value="1"/>
</dbReference>
<dbReference type="RefSeq" id="WP_106191431.1">
    <property type="nucleotide sequence ID" value="NZ_PVTO01000004.1"/>
</dbReference>
<comment type="caution">
    <text evidence="3">The sequence shown here is derived from an EMBL/GenBank/DDBJ whole genome shotgun (WGS) entry which is preliminary data.</text>
</comment>
<evidence type="ECO:0000259" key="2">
    <source>
        <dbReference type="Pfam" id="PF13439"/>
    </source>
</evidence>
<dbReference type="Gene3D" id="3.40.50.2000">
    <property type="entry name" value="Glycogen Phosphorylase B"/>
    <property type="match status" value="2"/>
</dbReference>
<reference evidence="3 4" key="1">
    <citation type="submission" date="2018-03" db="EMBL/GenBank/DDBJ databases">
        <title>Genomic Encyclopedia of Archaeal and Bacterial Type Strains, Phase II (KMG-II): from individual species to whole genera.</title>
        <authorList>
            <person name="Goeker M."/>
        </authorList>
    </citation>
    <scope>NUCLEOTIDE SEQUENCE [LARGE SCALE GENOMIC DNA]</scope>
    <source>
        <strain evidence="3 4">DSM 13175</strain>
    </source>
</reference>
<dbReference type="InterPro" id="IPR028098">
    <property type="entry name" value="Glyco_trans_4-like_N"/>
</dbReference>
<evidence type="ECO:0000313" key="3">
    <source>
        <dbReference type="EMBL" id="PRY83475.1"/>
    </source>
</evidence>
<dbReference type="Proteomes" id="UP000238205">
    <property type="component" value="Unassembled WGS sequence"/>
</dbReference>
<organism evidence="3 4">
    <name type="scientific">Alkalibacterium olivapovliticus</name>
    <dbReference type="NCBI Taxonomy" id="99907"/>
    <lineage>
        <taxon>Bacteria</taxon>
        <taxon>Bacillati</taxon>
        <taxon>Bacillota</taxon>
        <taxon>Bacilli</taxon>
        <taxon>Lactobacillales</taxon>
        <taxon>Carnobacteriaceae</taxon>
        <taxon>Alkalibacterium</taxon>
    </lineage>
</organism>
<feature type="domain" description="Glycosyl transferase family 1" evidence="1">
    <location>
        <begin position="181"/>
        <end position="324"/>
    </location>
</feature>